<dbReference type="EMBL" id="JARIHO010000029">
    <property type="protein sequence ID" value="KAJ7337466.1"/>
    <property type="molecule type" value="Genomic_DNA"/>
</dbReference>
<keyword evidence="2" id="KW-0472">Membrane</keyword>
<dbReference type="AlphaFoldDB" id="A0AAD6ZT22"/>
<organism evidence="3 4">
    <name type="scientific">Mycena albidolilacea</name>
    <dbReference type="NCBI Taxonomy" id="1033008"/>
    <lineage>
        <taxon>Eukaryota</taxon>
        <taxon>Fungi</taxon>
        <taxon>Dikarya</taxon>
        <taxon>Basidiomycota</taxon>
        <taxon>Agaricomycotina</taxon>
        <taxon>Agaricomycetes</taxon>
        <taxon>Agaricomycetidae</taxon>
        <taxon>Agaricales</taxon>
        <taxon>Marasmiineae</taxon>
        <taxon>Mycenaceae</taxon>
        <taxon>Mycena</taxon>
    </lineage>
</organism>
<feature type="region of interest" description="Disordered" evidence="1">
    <location>
        <begin position="1"/>
        <end position="34"/>
    </location>
</feature>
<feature type="compositionally biased region" description="Basic and acidic residues" evidence="1">
    <location>
        <begin position="269"/>
        <end position="283"/>
    </location>
</feature>
<keyword evidence="4" id="KW-1185">Reference proteome</keyword>
<feature type="compositionally biased region" description="Low complexity" evidence="1">
    <location>
        <begin position="255"/>
        <end position="268"/>
    </location>
</feature>
<accession>A0AAD6ZT22</accession>
<evidence type="ECO:0000256" key="2">
    <source>
        <dbReference type="SAM" id="Phobius"/>
    </source>
</evidence>
<keyword evidence="2" id="KW-1133">Transmembrane helix</keyword>
<feature type="region of interest" description="Disordered" evidence="1">
    <location>
        <begin position="182"/>
        <end position="206"/>
    </location>
</feature>
<feature type="compositionally biased region" description="Basic residues" evidence="1">
    <location>
        <begin position="1"/>
        <end position="13"/>
    </location>
</feature>
<name>A0AAD6ZT22_9AGAR</name>
<sequence>MRAFLRPRLRRHGPSPAPTLAFRPAPSARSPPPDSRMAVLIGSWARLRLDAFKIEQDDDMRRNYMPAPSTKPHWATPPNRRRPSVLVVVVAASFACLLVLALSRHQPHLPLDAVPRRAPNTMTSVNPRWGPMGVARYTTDRPRSAQAKPHQATFVVLPVAPASSQPLPPLHLLAEETITTSCSTPTTTTNFTTEEPRREDQEPADWGRLAPSRAAVVVLVFFVRLPVVCFSARHSPHAYTAPYAHRHPDTLLEPSGTSRRQGTTTTGTDADKAPRPHGTDAHHASSHPIICRPSGTYSARIAPTLTTHPRPQLSVGHRAPTPPAMNCLLSESSWAVETSPGQ</sequence>
<feature type="region of interest" description="Disordered" evidence="1">
    <location>
        <begin position="240"/>
        <end position="293"/>
    </location>
</feature>
<reference evidence="3" key="1">
    <citation type="submission" date="2023-03" db="EMBL/GenBank/DDBJ databases">
        <title>Massive genome expansion in bonnet fungi (Mycena s.s.) driven by repeated elements and novel gene families across ecological guilds.</title>
        <authorList>
            <consortium name="Lawrence Berkeley National Laboratory"/>
            <person name="Harder C.B."/>
            <person name="Miyauchi S."/>
            <person name="Viragh M."/>
            <person name="Kuo A."/>
            <person name="Thoen E."/>
            <person name="Andreopoulos B."/>
            <person name="Lu D."/>
            <person name="Skrede I."/>
            <person name="Drula E."/>
            <person name="Henrissat B."/>
            <person name="Morin E."/>
            <person name="Kohler A."/>
            <person name="Barry K."/>
            <person name="LaButti K."/>
            <person name="Morin E."/>
            <person name="Salamov A."/>
            <person name="Lipzen A."/>
            <person name="Mereny Z."/>
            <person name="Hegedus B."/>
            <person name="Baldrian P."/>
            <person name="Stursova M."/>
            <person name="Weitz H."/>
            <person name="Taylor A."/>
            <person name="Grigoriev I.V."/>
            <person name="Nagy L.G."/>
            <person name="Martin F."/>
            <person name="Kauserud H."/>
        </authorList>
    </citation>
    <scope>NUCLEOTIDE SEQUENCE</scope>
    <source>
        <strain evidence="3">CBHHK002</strain>
    </source>
</reference>
<protein>
    <submittedName>
        <fullName evidence="3">Uncharacterized protein</fullName>
    </submittedName>
</protein>
<feature type="transmembrane region" description="Helical" evidence="2">
    <location>
        <begin position="85"/>
        <end position="103"/>
    </location>
</feature>
<gene>
    <name evidence="3" type="ORF">DFH08DRAFT_938987</name>
</gene>
<keyword evidence="2" id="KW-0812">Transmembrane</keyword>
<feature type="compositionally biased region" description="Low complexity" evidence="1">
    <location>
        <begin position="182"/>
        <end position="193"/>
    </location>
</feature>
<comment type="caution">
    <text evidence="3">The sequence shown here is derived from an EMBL/GenBank/DDBJ whole genome shotgun (WGS) entry which is preliminary data.</text>
</comment>
<evidence type="ECO:0000313" key="3">
    <source>
        <dbReference type="EMBL" id="KAJ7337466.1"/>
    </source>
</evidence>
<proteinExistence type="predicted"/>
<dbReference type="Proteomes" id="UP001218218">
    <property type="component" value="Unassembled WGS sequence"/>
</dbReference>
<evidence type="ECO:0000313" key="4">
    <source>
        <dbReference type="Proteomes" id="UP001218218"/>
    </source>
</evidence>
<evidence type="ECO:0000256" key="1">
    <source>
        <dbReference type="SAM" id="MobiDB-lite"/>
    </source>
</evidence>